<evidence type="ECO:0000313" key="7">
    <source>
        <dbReference type="Proteomes" id="UP000283512"/>
    </source>
</evidence>
<evidence type="ECO:0000256" key="2">
    <source>
        <dbReference type="ARBA" id="ARBA00023136"/>
    </source>
</evidence>
<comment type="caution">
    <text evidence="6">The sequence shown here is derived from an EMBL/GenBank/DDBJ whole genome shotgun (WGS) entry which is preliminary data.</text>
</comment>
<dbReference type="Pfam" id="PF07715">
    <property type="entry name" value="Plug"/>
    <property type="match status" value="1"/>
</dbReference>
<dbReference type="Proteomes" id="UP000283512">
    <property type="component" value="Unassembled WGS sequence"/>
</dbReference>
<feature type="signal peptide" evidence="4">
    <location>
        <begin position="1"/>
        <end position="31"/>
    </location>
</feature>
<sequence>MKKFLKQGNASKRRHYLLALCLLCAGGFAMAQEQTVSGKKVSLKQGSETKNVLVGSQDAETTVQAISTASGDRLQHRPVFMMESTLDGVLPGLYIDMSQGYPTEQRTFRLRGNTPLILVDGIPRSDANIPVSQIESVSIIKDGLGLSLMGMSAGNGVVYIKTKRGQRSSLKIDFTAQLAFNRQIYRPEFLNSYQYAGLLNEALLNDGKSALYSQTDLELYRTGASPYTHPNVDWQDLLLRNSAPIQQYNLNFSGGGKVARYFVDLNVYNQDGFLKQDNSLNSYNTRENVKKYSLRTNTDIAITDHTQFKVNVFGQMYRETTPGKAIMGSIYRDMYTVPNNAYPVFNPNGTLGATPLYQSNNLYGQAVMSGYYLYPKTDFNIDATLEHYFQGALKGLYASATYSYNSSYREALNRSKGFETWSYWKDPTDPNAMEEYLQMASASSQSNATSYNRLNRMQYLEMAVGYDFNVKKNNFRTKILYAYNDFTASVKNIPLRKNSVGFRAEYDYDKRYLAEFAIAGMNLNTLKPGDQWGIFPSVGAGWNMHKESWFDVAVIDAMKLRASFGINGNDGTGAYYRSSSATLSDYYYTYLKYYKTGDNIYWGTTPSGQNTLIEANMPYLTKWEKITRWNAGIDLQAFNRSLSATVEYFHNTYSDVLQSSTGKAANHLIGIDLPKENLGKYRRSGFELDVTYNNKFGDVTFTANANALFYKSKLLANGENAYPESYMQRVGEKQGQIFGYVADGLFQSQKEIDSYLSTTKIEGYVPQPGDIKYCDLNGDHILDGKDVKAIGNNAPLIEYGFYLGAEWKGVALSMQWAGLGKAQTTNKVMPFTFNAQNSYGQALVEHLDRWTPENPDARYPRLSAGSNSYNERTSTFWLQNSSYLRLKNIELSYTLPKNWTSRVHLSGVKFFVNGYNLITITGIKDRDPELLGFTNGTSSGYVPNSKAYNFGVNIQF</sequence>
<dbReference type="NCBIfam" id="TIGR04056">
    <property type="entry name" value="OMP_RagA_SusC"/>
    <property type="match status" value="1"/>
</dbReference>
<dbReference type="InterPro" id="IPR037066">
    <property type="entry name" value="Plug_dom_sf"/>
</dbReference>
<dbReference type="Gene3D" id="2.170.130.10">
    <property type="entry name" value="TonB-dependent receptor, plug domain"/>
    <property type="match status" value="1"/>
</dbReference>
<gene>
    <name evidence="6" type="ORF">DW190_05945</name>
</gene>
<dbReference type="InterPro" id="IPR023996">
    <property type="entry name" value="TonB-dep_OMP_SusC/RagA"/>
</dbReference>
<dbReference type="Gene3D" id="2.40.170.20">
    <property type="entry name" value="TonB-dependent receptor, beta-barrel domain"/>
    <property type="match status" value="1"/>
</dbReference>
<feature type="chain" id="PRO_5019132809" evidence="4">
    <location>
        <begin position="32"/>
        <end position="956"/>
    </location>
</feature>
<dbReference type="SUPFAM" id="SSF56935">
    <property type="entry name" value="Porins"/>
    <property type="match status" value="1"/>
</dbReference>
<evidence type="ECO:0000313" key="6">
    <source>
        <dbReference type="EMBL" id="RHH92809.1"/>
    </source>
</evidence>
<evidence type="ECO:0000256" key="3">
    <source>
        <dbReference type="ARBA" id="ARBA00023237"/>
    </source>
</evidence>
<proteinExistence type="predicted"/>
<accession>A0A414YZA8</accession>
<dbReference type="RefSeq" id="WP_122295302.1">
    <property type="nucleotide sequence ID" value="NZ_CAXSLD010000006.1"/>
</dbReference>
<reference evidence="6 7" key="1">
    <citation type="submission" date="2018-08" db="EMBL/GenBank/DDBJ databases">
        <title>A genome reference for cultivated species of the human gut microbiota.</title>
        <authorList>
            <person name="Zou Y."/>
            <person name="Xue W."/>
            <person name="Luo G."/>
        </authorList>
    </citation>
    <scope>NUCLEOTIDE SEQUENCE [LARGE SCALE GENOMIC DNA]</scope>
    <source>
        <strain evidence="6 7">AM16-49B</strain>
    </source>
</reference>
<comment type="subcellular location">
    <subcellularLocation>
        <location evidence="1">Cell outer membrane</location>
    </subcellularLocation>
</comment>
<dbReference type="AlphaFoldDB" id="A0A414YZA8"/>
<dbReference type="EMBL" id="QRKD01000003">
    <property type="protein sequence ID" value="RHH92809.1"/>
    <property type="molecule type" value="Genomic_DNA"/>
</dbReference>
<feature type="domain" description="TonB-dependent receptor plug" evidence="5">
    <location>
        <begin position="60"/>
        <end position="157"/>
    </location>
</feature>
<protein>
    <submittedName>
        <fullName evidence="6">SusC/RagA family TonB-linked outer membrane protein</fullName>
    </submittedName>
</protein>
<organism evidence="6 7">
    <name type="scientific">Bacteroides caccae</name>
    <dbReference type="NCBI Taxonomy" id="47678"/>
    <lineage>
        <taxon>Bacteria</taxon>
        <taxon>Pseudomonadati</taxon>
        <taxon>Bacteroidota</taxon>
        <taxon>Bacteroidia</taxon>
        <taxon>Bacteroidales</taxon>
        <taxon>Bacteroidaceae</taxon>
        <taxon>Bacteroides</taxon>
    </lineage>
</organism>
<keyword evidence="2" id="KW-0472">Membrane</keyword>
<keyword evidence="4" id="KW-0732">Signal</keyword>
<evidence type="ECO:0000259" key="5">
    <source>
        <dbReference type="Pfam" id="PF07715"/>
    </source>
</evidence>
<evidence type="ECO:0000256" key="4">
    <source>
        <dbReference type="SAM" id="SignalP"/>
    </source>
</evidence>
<name>A0A414YZA8_9BACE</name>
<dbReference type="InterPro" id="IPR012910">
    <property type="entry name" value="Plug_dom"/>
</dbReference>
<dbReference type="GO" id="GO:0009279">
    <property type="term" value="C:cell outer membrane"/>
    <property type="evidence" value="ECO:0007669"/>
    <property type="project" value="UniProtKB-SubCell"/>
</dbReference>
<dbReference type="InterPro" id="IPR036942">
    <property type="entry name" value="Beta-barrel_TonB_sf"/>
</dbReference>
<evidence type="ECO:0000256" key="1">
    <source>
        <dbReference type="ARBA" id="ARBA00004442"/>
    </source>
</evidence>
<keyword evidence="3" id="KW-0998">Cell outer membrane</keyword>